<proteinExistence type="predicted"/>
<sequence>MENPATTGTQWGAYRLVCPRTVIKVPGGAVLRGCKKTKRKLMAHFQLRAGGHSQLRVIASLYVLRIFLTCLVGYSTPGYPSASTPPAVQPPRALDVAPLPQLPLPPPTLRPPSARLAARHPPPAAPTGPPMPLDCEDPVMLQQLQGIAEQREFVFNPATQIGVGIDPGVTQAVSAASGVWDPQSGQLLADQLRRWKLTKGQVKHGSGLNNARRATQRWLAPIKSHLQHLAAASSAGTSLEANLKHITVTLATWDAVWEVYLDPKGQAMLQVVDDRDHVYAMYRPCACHAMGTPHRQKHCFVVGNN</sequence>
<accession>A0A6A0AE81</accession>
<evidence type="ECO:0000313" key="3">
    <source>
        <dbReference type="Proteomes" id="UP000485058"/>
    </source>
</evidence>
<gene>
    <name evidence="2" type="ORF">HaLaN_29520</name>
</gene>
<keyword evidence="3" id="KW-1185">Reference proteome</keyword>
<evidence type="ECO:0000256" key="1">
    <source>
        <dbReference type="SAM" id="MobiDB-lite"/>
    </source>
</evidence>
<protein>
    <submittedName>
        <fullName evidence="2">Uncharacterized protein</fullName>
    </submittedName>
</protein>
<reference evidence="2 3" key="1">
    <citation type="submission" date="2020-02" db="EMBL/GenBank/DDBJ databases">
        <title>Draft genome sequence of Haematococcus lacustris strain NIES-144.</title>
        <authorList>
            <person name="Morimoto D."/>
            <person name="Nakagawa S."/>
            <person name="Yoshida T."/>
            <person name="Sawayama S."/>
        </authorList>
    </citation>
    <scope>NUCLEOTIDE SEQUENCE [LARGE SCALE GENOMIC DNA]</scope>
    <source>
        <strain evidence="2 3">NIES-144</strain>
    </source>
</reference>
<dbReference type="EMBL" id="BLLF01005033">
    <property type="protein sequence ID" value="GFH30633.1"/>
    <property type="molecule type" value="Genomic_DNA"/>
</dbReference>
<feature type="compositionally biased region" description="Pro residues" evidence="1">
    <location>
        <begin position="100"/>
        <end position="110"/>
    </location>
</feature>
<dbReference type="Proteomes" id="UP000485058">
    <property type="component" value="Unassembled WGS sequence"/>
</dbReference>
<feature type="compositionally biased region" description="Pro residues" evidence="1">
    <location>
        <begin position="120"/>
        <end position="132"/>
    </location>
</feature>
<organism evidence="2 3">
    <name type="scientific">Haematococcus lacustris</name>
    <name type="common">Green alga</name>
    <name type="synonym">Haematococcus pluvialis</name>
    <dbReference type="NCBI Taxonomy" id="44745"/>
    <lineage>
        <taxon>Eukaryota</taxon>
        <taxon>Viridiplantae</taxon>
        <taxon>Chlorophyta</taxon>
        <taxon>core chlorophytes</taxon>
        <taxon>Chlorophyceae</taxon>
        <taxon>CS clade</taxon>
        <taxon>Chlamydomonadales</taxon>
        <taxon>Haematococcaceae</taxon>
        <taxon>Haematococcus</taxon>
    </lineage>
</organism>
<dbReference type="AlphaFoldDB" id="A0A6A0AE81"/>
<evidence type="ECO:0000313" key="2">
    <source>
        <dbReference type="EMBL" id="GFH30633.1"/>
    </source>
</evidence>
<name>A0A6A0AE81_HAELA</name>
<feature type="region of interest" description="Disordered" evidence="1">
    <location>
        <begin position="81"/>
        <end position="133"/>
    </location>
</feature>
<comment type="caution">
    <text evidence="2">The sequence shown here is derived from an EMBL/GenBank/DDBJ whole genome shotgun (WGS) entry which is preliminary data.</text>
</comment>